<reference evidence="1" key="2">
    <citation type="journal article" date="2015" name="Fish Shellfish Immunol.">
        <title>Early steps in the European eel (Anguilla anguilla)-Vibrio vulnificus interaction in the gills: Role of the RtxA13 toxin.</title>
        <authorList>
            <person name="Callol A."/>
            <person name="Pajuelo D."/>
            <person name="Ebbesson L."/>
            <person name="Teles M."/>
            <person name="MacKenzie S."/>
            <person name="Amaro C."/>
        </authorList>
    </citation>
    <scope>NUCLEOTIDE SEQUENCE</scope>
</reference>
<reference evidence="1" key="1">
    <citation type="submission" date="2014-11" db="EMBL/GenBank/DDBJ databases">
        <authorList>
            <person name="Amaro Gonzalez C."/>
        </authorList>
    </citation>
    <scope>NUCLEOTIDE SEQUENCE</scope>
</reference>
<dbReference type="AlphaFoldDB" id="A0A0E9VLP7"/>
<organism evidence="1">
    <name type="scientific">Anguilla anguilla</name>
    <name type="common">European freshwater eel</name>
    <name type="synonym">Muraena anguilla</name>
    <dbReference type="NCBI Taxonomy" id="7936"/>
    <lineage>
        <taxon>Eukaryota</taxon>
        <taxon>Metazoa</taxon>
        <taxon>Chordata</taxon>
        <taxon>Craniata</taxon>
        <taxon>Vertebrata</taxon>
        <taxon>Euteleostomi</taxon>
        <taxon>Actinopterygii</taxon>
        <taxon>Neopterygii</taxon>
        <taxon>Teleostei</taxon>
        <taxon>Anguilliformes</taxon>
        <taxon>Anguillidae</taxon>
        <taxon>Anguilla</taxon>
    </lineage>
</organism>
<accession>A0A0E9VLP7</accession>
<proteinExistence type="predicted"/>
<sequence length="79" mass="9330">MLLHAGYGWCQIRIPYSATFEKCVFYECFLHPKLTTTIWIGVLFFHLFDAIFLEVSTRFQVHTHTHTQTCRETVSESFP</sequence>
<dbReference type="EMBL" id="GBXM01029595">
    <property type="protein sequence ID" value="JAH78982.1"/>
    <property type="molecule type" value="Transcribed_RNA"/>
</dbReference>
<evidence type="ECO:0000313" key="1">
    <source>
        <dbReference type="EMBL" id="JAH78982.1"/>
    </source>
</evidence>
<protein>
    <submittedName>
        <fullName evidence="1">Uncharacterized protein</fullName>
    </submittedName>
</protein>
<name>A0A0E9VLP7_ANGAN</name>